<evidence type="ECO:0000256" key="2">
    <source>
        <dbReference type="ARBA" id="ARBA00010973"/>
    </source>
</evidence>
<accession>A0ABV7D243</accession>
<dbReference type="SUPFAM" id="SSF88713">
    <property type="entry name" value="Glycoside hydrolase/deacetylase"/>
    <property type="match status" value="1"/>
</dbReference>
<dbReference type="InterPro" id="IPR002509">
    <property type="entry name" value="NODB_dom"/>
</dbReference>
<evidence type="ECO:0000313" key="7">
    <source>
        <dbReference type="Proteomes" id="UP001595444"/>
    </source>
</evidence>
<sequence length="305" mass="34511">MKAKTLSASSFKAPIVKANALSGTFAFTVDVEEWFQVGAFETTFTKADWPSLESRVELQTLKLLDFMRGASIKGTFFCLGWVAEKYPSLLKAIVNDGHEIACHGLDHDRLFTMSKADFKADIQRSKGAIEDVTGVTVIGYRAPSFSLTPNVWWVYDLLDSEGFKYSSSLYPVKTDHYGMESAPRAPFYPANSSIVEIPMTVCDVPFRRLPASGGGYFRLMPYWLSRYLLRNGAKQSSAPAIFYMHPWEMDTDQPYVKEAPLLSRFRHYQGQARLPAKLTRLAKDFSWGRMQDIYENILTEVKVGK</sequence>
<keyword evidence="7" id="KW-1185">Reference proteome</keyword>
<dbReference type="EMBL" id="JBHRSL010000002">
    <property type="protein sequence ID" value="MFC3051199.1"/>
    <property type="molecule type" value="Genomic_DNA"/>
</dbReference>
<protein>
    <recommendedName>
        <fullName evidence="3">Chitooligosaccharide deacetylase</fullName>
    </recommendedName>
    <alternativeName>
        <fullName evidence="4">Nodulation protein B</fullName>
    </alternativeName>
</protein>
<proteinExistence type="inferred from homology"/>
<dbReference type="InterPro" id="IPR045235">
    <property type="entry name" value="PuuE_HpPgdA-like"/>
</dbReference>
<evidence type="ECO:0000256" key="4">
    <source>
        <dbReference type="ARBA" id="ARBA00032976"/>
    </source>
</evidence>
<dbReference type="PROSITE" id="PS51677">
    <property type="entry name" value="NODB"/>
    <property type="match status" value="1"/>
</dbReference>
<dbReference type="InterPro" id="IPR011330">
    <property type="entry name" value="Glyco_hydro/deAcase_b/a-brl"/>
</dbReference>
<comment type="similarity">
    <text evidence="2">Belongs to the polysaccharide deacetylase family.</text>
</comment>
<dbReference type="PANTHER" id="PTHR47561:SF1">
    <property type="entry name" value="POLYSACCHARIDE DEACETYLASE FAMILY PROTEIN (AFU_ORTHOLOGUE AFUA_6G05030)"/>
    <property type="match status" value="1"/>
</dbReference>
<name>A0ABV7D243_9PROT</name>
<evidence type="ECO:0000259" key="5">
    <source>
        <dbReference type="PROSITE" id="PS51677"/>
    </source>
</evidence>
<feature type="domain" description="NodB homology" evidence="5">
    <location>
        <begin position="38"/>
        <end position="305"/>
    </location>
</feature>
<dbReference type="Proteomes" id="UP001595444">
    <property type="component" value="Unassembled WGS sequence"/>
</dbReference>
<comment type="function">
    <text evidence="1">Is involved in generating a small heat-stable compound (Nod), an acylated oligomer of N-acetylglucosamine, that stimulates mitosis in various plant protoplasts.</text>
</comment>
<organism evidence="6 7">
    <name type="scientific">Kordiimonas pumila</name>
    <dbReference type="NCBI Taxonomy" id="2161677"/>
    <lineage>
        <taxon>Bacteria</taxon>
        <taxon>Pseudomonadati</taxon>
        <taxon>Pseudomonadota</taxon>
        <taxon>Alphaproteobacteria</taxon>
        <taxon>Kordiimonadales</taxon>
        <taxon>Kordiimonadaceae</taxon>
        <taxon>Kordiimonas</taxon>
    </lineage>
</organism>
<dbReference type="NCBIfam" id="TIGR03006">
    <property type="entry name" value="pepcterm_polyde"/>
    <property type="match status" value="1"/>
</dbReference>
<reference evidence="7" key="1">
    <citation type="journal article" date="2019" name="Int. J. Syst. Evol. Microbiol.">
        <title>The Global Catalogue of Microorganisms (GCM) 10K type strain sequencing project: providing services to taxonomists for standard genome sequencing and annotation.</title>
        <authorList>
            <consortium name="The Broad Institute Genomics Platform"/>
            <consortium name="The Broad Institute Genome Sequencing Center for Infectious Disease"/>
            <person name="Wu L."/>
            <person name="Ma J."/>
        </authorList>
    </citation>
    <scope>NUCLEOTIDE SEQUENCE [LARGE SCALE GENOMIC DNA]</scope>
    <source>
        <strain evidence="7">KCTC 62164</strain>
    </source>
</reference>
<dbReference type="InterPro" id="IPR022560">
    <property type="entry name" value="DUF3473"/>
</dbReference>
<dbReference type="Pfam" id="PF11959">
    <property type="entry name" value="DUF3473"/>
    <property type="match status" value="1"/>
</dbReference>
<evidence type="ECO:0000313" key="6">
    <source>
        <dbReference type="EMBL" id="MFC3051199.1"/>
    </source>
</evidence>
<dbReference type="PANTHER" id="PTHR47561">
    <property type="entry name" value="POLYSACCHARIDE DEACETYLASE FAMILY PROTEIN (AFU_ORTHOLOGUE AFUA_6G05030)"/>
    <property type="match status" value="1"/>
</dbReference>
<dbReference type="CDD" id="cd10941">
    <property type="entry name" value="CE4_PuuE_HpPgdA_like_2"/>
    <property type="match status" value="1"/>
</dbReference>
<evidence type="ECO:0000256" key="1">
    <source>
        <dbReference type="ARBA" id="ARBA00003236"/>
    </source>
</evidence>
<comment type="caution">
    <text evidence="6">The sequence shown here is derived from an EMBL/GenBank/DDBJ whole genome shotgun (WGS) entry which is preliminary data.</text>
</comment>
<dbReference type="Pfam" id="PF01522">
    <property type="entry name" value="Polysacc_deac_1"/>
    <property type="match status" value="1"/>
</dbReference>
<gene>
    <name evidence="6" type="ORF">ACFOKA_04705</name>
</gene>
<dbReference type="RefSeq" id="WP_194211845.1">
    <property type="nucleotide sequence ID" value="NZ_CP061205.1"/>
</dbReference>
<dbReference type="Gene3D" id="3.20.20.370">
    <property type="entry name" value="Glycoside hydrolase/deacetylase"/>
    <property type="match status" value="1"/>
</dbReference>
<dbReference type="InterPro" id="IPR014344">
    <property type="entry name" value="XrtA_polysacc_deacetyl"/>
</dbReference>
<evidence type="ECO:0000256" key="3">
    <source>
        <dbReference type="ARBA" id="ARBA00020071"/>
    </source>
</evidence>